<sequence>MDKVVAGLTDRRLAVGLGVCQPSLRLPSYTMHWGMLIVLTGGRLALLFE</sequence>
<keyword evidence="1" id="KW-0472">Membrane</keyword>
<dbReference type="EMBL" id="KQ435897">
    <property type="protein sequence ID" value="KOX69209.1"/>
    <property type="molecule type" value="Genomic_DNA"/>
</dbReference>
<keyword evidence="3" id="KW-1185">Reference proteome</keyword>
<gene>
    <name evidence="2" type="ORF">WN51_06629</name>
</gene>
<organism evidence="2 3">
    <name type="scientific">Melipona quadrifasciata</name>
    <dbReference type="NCBI Taxonomy" id="166423"/>
    <lineage>
        <taxon>Eukaryota</taxon>
        <taxon>Metazoa</taxon>
        <taxon>Ecdysozoa</taxon>
        <taxon>Arthropoda</taxon>
        <taxon>Hexapoda</taxon>
        <taxon>Insecta</taxon>
        <taxon>Pterygota</taxon>
        <taxon>Neoptera</taxon>
        <taxon>Endopterygota</taxon>
        <taxon>Hymenoptera</taxon>
        <taxon>Apocrita</taxon>
        <taxon>Aculeata</taxon>
        <taxon>Apoidea</taxon>
        <taxon>Anthophila</taxon>
        <taxon>Apidae</taxon>
        <taxon>Melipona</taxon>
    </lineage>
</organism>
<feature type="transmembrane region" description="Helical" evidence="1">
    <location>
        <begin position="31"/>
        <end position="48"/>
    </location>
</feature>
<dbReference type="Proteomes" id="UP000053105">
    <property type="component" value="Unassembled WGS sequence"/>
</dbReference>
<reference evidence="2 3" key="1">
    <citation type="submission" date="2015-07" db="EMBL/GenBank/DDBJ databases">
        <title>The genome of Melipona quadrifasciata.</title>
        <authorList>
            <person name="Pan H."/>
            <person name="Kapheim K."/>
        </authorList>
    </citation>
    <scope>NUCLEOTIDE SEQUENCE [LARGE SCALE GENOMIC DNA]</scope>
    <source>
        <strain evidence="2">0111107301</strain>
        <tissue evidence="2">Whole body</tissue>
    </source>
</reference>
<evidence type="ECO:0000313" key="3">
    <source>
        <dbReference type="Proteomes" id="UP000053105"/>
    </source>
</evidence>
<keyword evidence="1" id="KW-0812">Transmembrane</keyword>
<accession>A0A0M8ZTH7</accession>
<keyword evidence="1" id="KW-1133">Transmembrane helix</keyword>
<evidence type="ECO:0000256" key="1">
    <source>
        <dbReference type="SAM" id="Phobius"/>
    </source>
</evidence>
<dbReference type="AlphaFoldDB" id="A0A0M8ZTH7"/>
<evidence type="ECO:0000313" key="2">
    <source>
        <dbReference type="EMBL" id="KOX69209.1"/>
    </source>
</evidence>
<protein>
    <submittedName>
        <fullName evidence="2">Uncharacterized protein</fullName>
    </submittedName>
</protein>
<name>A0A0M8ZTH7_9HYME</name>
<proteinExistence type="predicted"/>